<protein>
    <recommendedName>
        <fullName evidence="4">Transmembrane protein</fullName>
    </recommendedName>
</protein>
<keyword evidence="1" id="KW-0812">Transmembrane</keyword>
<sequence>MEKSKKLFVIGKRPTRTMIIVTAVLAIIAGLEAGFYLCKLCKVEDYKISAPIVILATAAIFFLIYVPTIANCIKHWDISEKYIELYRVNKYGTQWKYVYGILIGKEEKFADKIELSEIKSIKLYWTTMFSYMVMMMHPIFFRVTLKDGTVIKFLSLVTSNDKNYVAAVKHLKEKCNIEIEDEHDLLSVIEDPNRSLNEYIDEIERASVKAKR</sequence>
<dbReference type="AlphaFoldDB" id="D9STZ5"/>
<evidence type="ECO:0000313" key="2">
    <source>
        <dbReference type="EMBL" id="ADL50833.1"/>
    </source>
</evidence>
<feature type="transmembrane region" description="Helical" evidence="1">
    <location>
        <begin position="123"/>
        <end position="145"/>
    </location>
</feature>
<feature type="transmembrane region" description="Helical" evidence="1">
    <location>
        <begin position="17"/>
        <end position="38"/>
    </location>
</feature>
<keyword evidence="1" id="KW-1133">Transmembrane helix</keyword>
<dbReference type="OrthoDB" id="1938236at2"/>
<dbReference type="EMBL" id="CP002160">
    <property type="protein sequence ID" value="ADL50833.1"/>
    <property type="molecule type" value="Genomic_DNA"/>
</dbReference>
<feature type="transmembrane region" description="Helical" evidence="1">
    <location>
        <begin position="50"/>
        <end position="70"/>
    </location>
</feature>
<keyword evidence="1" id="KW-0472">Membrane</keyword>
<gene>
    <name evidence="2" type="ordered locus">Clocel_1074</name>
</gene>
<evidence type="ECO:0000313" key="3">
    <source>
        <dbReference type="Proteomes" id="UP000002730"/>
    </source>
</evidence>
<dbReference type="HOGENOM" id="CLU_1297993_0_0_9"/>
<name>D9STZ5_CLOC7</name>
<reference evidence="2 3" key="1">
    <citation type="submission" date="2010-08" db="EMBL/GenBank/DDBJ databases">
        <title>Complete sequence of Clostridium cellulovorans 743B.</title>
        <authorList>
            <consortium name="US DOE Joint Genome Institute"/>
            <person name="Lucas S."/>
            <person name="Copeland A."/>
            <person name="Lapidus A."/>
            <person name="Cheng J.-F."/>
            <person name="Bruce D."/>
            <person name="Goodwin L."/>
            <person name="Pitluck S."/>
            <person name="Chertkov O."/>
            <person name="Detter J.C."/>
            <person name="Han C."/>
            <person name="Tapia R."/>
            <person name="Land M."/>
            <person name="Hauser L."/>
            <person name="Chang Y.-J."/>
            <person name="Jeffries C."/>
            <person name="Kyrpides N."/>
            <person name="Ivanova N."/>
            <person name="Mikhailova N."/>
            <person name="Hemme C.L."/>
            <person name="Woyke T."/>
        </authorList>
    </citation>
    <scope>NUCLEOTIDE SEQUENCE [LARGE SCALE GENOMIC DNA]</scope>
    <source>
        <strain evidence="3">ATCC 35296 / DSM 3052 / OCM 3 / 743B</strain>
    </source>
</reference>
<keyword evidence="3" id="KW-1185">Reference proteome</keyword>
<accession>D9STZ5</accession>
<organism evidence="2 3">
    <name type="scientific">Clostridium cellulovorans (strain ATCC 35296 / DSM 3052 / OCM 3 / 743B)</name>
    <dbReference type="NCBI Taxonomy" id="573061"/>
    <lineage>
        <taxon>Bacteria</taxon>
        <taxon>Bacillati</taxon>
        <taxon>Bacillota</taxon>
        <taxon>Clostridia</taxon>
        <taxon>Eubacteriales</taxon>
        <taxon>Clostridiaceae</taxon>
        <taxon>Clostridium</taxon>
    </lineage>
</organism>
<dbReference type="RefSeq" id="WP_010076317.1">
    <property type="nucleotide sequence ID" value="NC_014393.1"/>
</dbReference>
<proteinExistence type="predicted"/>
<evidence type="ECO:0008006" key="4">
    <source>
        <dbReference type="Google" id="ProtNLM"/>
    </source>
</evidence>
<dbReference type="STRING" id="573061.Clocel_1074"/>
<dbReference type="eggNOG" id="ENOG5030M1H">
    <property type="taxonomic scope" value="Bacteria"/>
</dbReference>
<dbReference type="Proteomes" id="UP000002730">
    <property type="component" value="Chromosome"/>
</dbReference>
<dbReference type="KEGG" id="ccb:Clocel_1074"/>
<evidence type="ECO:0000256" key="1">
    <source>
        <dbReference type="SAM" id="Phobius"/>
    </source>
</evidence>